<dbReference type="Gene3D" id="3.10.20.90">
    <property type="entry name" value="Phosphatidylinositol 3-kinase Catalytic Subunit, Chain A, domain 1"/>
    <property type="match status" value="1"/>
</dbReference>
<organism evidence="4 6">
    <name type="scientific">Didymodactylos carnosus</name>
    <dbReference type="NCBI Taxonomy" id="1234261"/>
    <lineage>
        <taxon>Eukaryota</taxon>
        <taxon>Metazoa</taxon>
        <taxon>Spiralia</taxon>
        <taxon>Gnathifera</taxon>
        <taxon>Rotifera</taxon>
        <taxon>Eurotatoria</taxon>
        <taxon>Bdelloidea</taxon>
        <taxon>Philodinida</taxon>
        <taxon>Philodinidae</taxon>
        <taxon>Didymodactylos</taxon>
    </lineage>
</organism>
<feature type="domain" description="Ubiquitin-like" evidence="3">
    <location>
        <begin position="288"/>
        <end position="363"/>
    </location>
</feature>
<keyword evidence="1" id="KW-0175">Coiled coil</keyword>
<dbReference type="SMART" id="SM00213">
    <property type="entry name" value="UBQ"/>
    <property type="match status" value="1"/>
</dbReference>
<sequence>MTSIPLKKLTLYKNDLGYFERSIVVEKDAGKLVLEIPKVQKRLIIDTLCVNYSKPVTVNYDVEEHDEFLAENRKEEIYNFEQTSNFAEFLTSCIGCEIQLTSNKQNVNGTILLVDKKNTTVTNERLDKTFESVKHILHVLQSTDQCIYNFDLDLVESIKFIDPYLQDQLTKMLVKVSNNRKPSLRQSDDVKVHFDIENPTDEPISISYIFPTIEWKCLYRLEVDSNKSAAQKIPTTKINLTLFGLIKNSTNENWTNVALSLVANELEILKNNKQSSVAASVLFKSSGYQIYLKTLTGKTITLDASPSDTISTVKRKVEDKEGIPPDQQRMIFAGKGLEDHRTLSDYNIQKESTLHLVLRLRGGPGGDSDFGNTKNANRQKATDDESYESLDASQINGLAEHVIYNLNSLTTIPARQSALVTIDKWSVHGELVLYYDPKINDLNAIRAVHLFNDTGSVLAPGSVAVLDDERFVSQCQFTPMLQKDDQLINYGLDTTIAVIKTLPSNLQDISIQNVEITYSQSDDNSTTVKPIGITILQNHTKRTKYQIKNNAVDRRVEKFYVDHSADASLGGYIVTTTDNCIKSVMGFSRFQLSLDPQQEVELIVTENATNTKYVYYLSDLETFLEKQANELQQLNILSKSTLELIQRIVKYKYIDSALDLMINNNEQNISEITVRDWQNKKDLLPKHFLEQVSTILDIQNRVKDMGQQIDYLNEHIKSIFTNQERLRENIKSLEKMNTSDLLKRYLKDLNIEEDDLAETRAEIKAMENSKNVLIKDLKEKCFNLKNEATEEKKNLRV</sequence>
<dbReference type="InterPro" id="IPR037291">
    <property type="entry name" value="DUF4139"/>
</dbReference>
<gene>
    <name evidence="4" type="ORF">OVA965_LOCUS4542</name>
    <name evidence="5" type="ORF">TMI583_LOCUS4540</name>
</gene>
<dbReference type="InterPro" id="IPR019956">
    <property type="entry name" value="Ubiquitin_dom"/>
</dbReference>
<evidence type="ECO:0000313" key="5">
    <source>
        <dbReference type="EMBL" id="CAF3582216.1"/>
    </source>
</evidence>
<feature type="coiled-coil region" evidence="1">
    <location>
        <begin position="716"/>
        <end position="794"/>
    </location>
</feature>
<dbReference type="InterPro" id="IPR000626">
    <property type="entry name" value="Ubiquitin-like_dom"/>
</dbReference>
<dbReference type="Proteomes" id="UP000677228">
    <property type="component" value="Unassembled WGS sequence"/>
</dbReference>
<dbReference type="EMBL" id="CAJNOK010001204">
    <property type="protein sequence ID" value="CAF0798991.1"/>
    <property type="molecule type" value="Genomic_DNA"/>
</dbReference>
<feature type="region of interest" description="Disordered" evidence="2">
    <location>
        <begin position="365"/>
        <end position="386"/>
    </location>
</feature>
<comment type="caution">
    <text evidence="4">The sequence shown here is derived from an EMBL/GenBank/DDBJ whole genome shotgun (WGS) entry which is preliminary data.</text>
</comment>
<dbReference type="PRINTS" id="PR00348">
    <property type="entry name" value="UBIQUITIN"/>
</dbReference>
<feature type="compositionally biased region" description="Polar residues" evidence="2">
    <location>
        <begin position="370"/>
        <end position="379"/>
    </location>
</feature>
<evidence type="ECO:0000256" key="2">
    <source>
        <dbReference type="SAM" id="MobiDB-lite"/>
    </source>
</evidence>
<dbReference type="Pfam" id="PF00240">
    <property type="entry name" value="ubiquitin"/>
    <property type="match status" value="1"/>
</dbReference>
<evidence type="ECO:0000313" key="4">
    <source>
        <dbReference type="EMBL" id="CAF0798991.1"/>
    </source>
</evidence>
<evidence type="ECO:0000259" key="3">
    <source>
        <dbReference type="PROSITE" id="PS50053"/>
    </source>
</evidence>
<dbReference type="AlphaFoldDB" id="A0A8S2D417"/>
<dbReference type="PROSITE" id="PS50053">
    <property type="entry name" value="UBIQUITIN_2"/>
    <property type="match status" value="1"/>
</dbReference>
<dbReference type="Proteomes" id="UP000682733">
    <property type="component" value="Unassembled WGS sequence"/>
</dbReference>
<reference evidence="4" key="1">
    <citation type="submission" date="2021-02" db="EMBL/GenBank/DDBJ databases">
        <authorList>
            <person name="Nowell W R."/>
        </authorList>
    </citation>
    <scope>NUCLEOTIDE SEQUENCE</scope>
</reference>
<dbReference type="SUPFAM" id="SSF54236">
    <property type="entry name" value="Ubiquitin-like"/>
    <property type="match status" value="1"/>
</dbReference>
<proteinExistence type="predicted"/>
<dbReference type="PROSITE" id="PS00299">
    <property type="entry name" value="UBIQUITIN_1"/>
    <property type="match status" value="1"/>
</dbReference>
<dbReference type="PANTHER" id="PTHR10666">
    <property type="entry name" value="UBIQUITIN"/>
    <property type="match status" value="1"/>
</dbReference>
<dbReference type="EMBL" id="CAJOBA010001204">
    <property type="protein sequence ID" value="CAF3582216.1"/>
    <property type="molecule type" value="Genomic_DNA"/>
</dbReference>
<protein>
    <recommendedName>
        <fullName evidence="3">Ubiquitin-like domain-containing protein</fullName>
    </recommendedName>
</protein>
<dbReference type="Pfam" id="PF13598">
    <property type="entry name" value="DUF4139"/>
    <property type="match status" value="1"/>
</dbReference>
<dbReference type="InterPro" id="IPR050158">
    <property type="entry name" value="Ubiquitin_ubiquitin-like"/>
</dbReference>
<evidence type="ECO:0000256" key="1">
    <source>
        <dbReference type="SAM" id="Coils"/>
    </source>
</evidence>
<accession>A0A8S2D417</accession>
<dbReference type="FunFam" id="3.10.20.90:FF:000160">
    <property type="entry name" value="Polyubiquitin-C"/>
    <property type="match status" value="1"/>
</dbReference>
<dbReference type="InterPro" id="IPR029071">
    <property type="entry name" value="Ubiquitin-like_domsf"/>
</dbReference>
<evidence type="ECO:0000313" key="6">
    <source>
        <dbReference type="Proteomes" id="UP000677228"/>
    </source>
</evidence>
<dbReference type="InterPro" id="IPR019954">
    <property type="entry name" value="Ubiquitin_CS"/>
</dbReference>
<name>A0A8S2D417_9BILA</name>